<keyword evidence="9" id="KW-0131">Cell cycle</keyword>
<feature type="compositionally biased region" description="Low complexity" evidence="6">
    <location>
        <begin position="501"/>
        <end position="511"/>
    </location>
</feature>
<feature type="transmembrane region" description="Helical" evidence="7">
    <location>
        <begin position="382"/>
        <end position="403"/>
    </location>
</feature>
<evidence type="ECO:0000256" key="4">
    <source>
        <dbReference type="ARBA" id="ARBA00022989"/>
    </source>
</evidence>
<feature type="transmembrane region" description="Helical" evidence="7">
    <location>
        <begin position="17"/>
        <end position="34"/>
    </location>
</feature>
<reference evidence="8 11" key="2">
    <citation type="submission" date="2021-01" db="EMBL/GenBank/DDBJ databases">
        <title>Whole genome shotgun sequence of Cellulomonas oligotrophica NBRC 109435.</title>
        <authorList>
            <person name="Komaki H."/>
            <person name="Tamura T."/>
        </authorList>
    </citation>
    <scope>NUCLEOTIDE SEQUENCE [LARGE SCALE GENOMIC DNA]</scope>
    <source>
        <strain evidence="8 11">NBRC 109435</strain>
    </source>
</reference>
<dbReference type="GO" id="GO:0008360">
    <property type="term" value="P:regulation of cell shape"/>
    <property type="evidence" value="ECO:0007669"/>
    <property type="project" value="UniProtKB-KW"/>
</dbReference>
<feature type="compositionally biased region" description="Low complexity" evidence="6">
    <location>
        <begin position="523"/>
        <end position="540"/>
    </location>
</feature>
<evidence type="ECO:0000256" key="7">
    <source>
        <dbReference type="SAM" id="Phobius"/>
    </source>
</evidence>
<evidence type="ECO:0000256" key="3">
    <source>
        <dbReference type="ARBA" id="ARBA00022960"/>
    </source>
</evidence>
<dbReference type="GO" id="GO:0051301">
    <property type="term" value="P:cell division"/>
    <property type="evidence" value="ECO:0007669"/>
    <property type="project" value="UniProtKB-KW"/>
</dbReference>
<dbReference type="Pfam" id="PF01098">
    <property type="entry name" value="FTSW_RODA_SPOVE"/>
    <property type="match status" value="1"/>
</dbReference>
<keyword evidence="2 7" id="KW-0812">Transmembrane</keyword>
<evidence type="ECO:0000256" key="1">
    <source>
        <dbReference type="ARBA" id="ARBA00004141"/>
    </source>
</evidence>
<dbReference type="Proteomes" id="UP000577956">
    <property type="component" value="Unassembled WGS sequence"/>
</dbReference>
<dbReference type="EMBL" id="JACCBK010000001">
    <property type="protein sequence ID" value="NYD86683.1"/>
    <property type="molecule type" value="Genomic_DNA"/>
</dbReference>
<gene>
    <name evidence="9" type="ORF">BKA21_002232</name>
    <name evidence="8" type="ORF">Col01nite_34970</name>
</gene>
<keyword evidence="5 7" id="KW-0472">Membrane</keyword>
<keyword evidence="11" id="KW-1185">Reference proteome</keyword>
<dbReference type="GO" id="GO:0005886">
    <property type="term" value="C:plasma membrane"/>
    <property type="evidence" value="ECO:0007669"/>
    <property type="project" value="TreeGrafter"/>
</dbReference>
<dbReference type="AlphaFoldDB" id="A0A7Y9FGC6"/>
<dbReference type="EMBL" id="BONN01000016">
    <property type="protein sequence ID" value="GIG34338.1"/>
    <property type="molecule type" value="Genomic_DNA"/>
</dbReference>
<dbReference type="InterPro" id="IPR001182">
    <property type="entry name" value="FtsW/RodA"/>
</dbReference>
<dbReference type="RefSeq" id="WP_239073025.1">
    <property type="nucleotide sequence ID" value="NZ_BAABFI010000001.1"/>
</dbReference>
<feature type="compositionally biased region" description="Basic and acidic residues" evidence="6">
    <location>
        <begin position="471"/>
        <end position="483"/>
    </location>
</feature>
<sequence>MASIQPHRVRAGRGTELVLLVPALGLGIAGYVLAGLGMTGEVPQHVIAYAVGTTVLALAVHVVLRLRAPYADPVILPVVVALNGIGLAMIYRISIAYAERGRTSDFADKQLIWAAISVGLAITVLLVLRDHRTLRRYMYTAMVAGLVLVLLPLTPIGTEINGARIWVSLGPAGMQPAEFAKIAFAVFFAGYLVTHRDTLALAGKKVLGLQLPRARDLGPIIIVWAVSLVVLVLQRDLGTSLLFFGLFVAMLYVATERTSWIVIGMLLFVGGAAAAASTFGHVAARFDVWLHALDPEIYDRDPGGSGQLVRGLFGMANGGLFGTGWGQGRPDIVPYAESDFIIASMGEELGLTGLLAILVLYTILFQRGMRTAIGVRDGFGKLMAGGLSFVVALQLFIVVGGVTRLIPLTGLTTPFLAYGGSSLVANWVIVALLLRISDEARRPAPAMTPVLTPDSGVPVAAATEVAGRGDGSGDSRREDRGGSDDETSLIEGLGGPPPGTPQAGTPRAGTPRLGVPRTSTPRGGTPQAPAPVAGPATGPVRRSARPAEGPDDQHTQWIGGDGR</sequence>
<comment type="subcellular location">
    <subcellularLocation>
        <location evidence="1">Membrane</location>
        <topology evidence="1">Multi-pass membrane protein</topology>
    </subcellularLocation>
</comment>
<reference evidence="9 10" key="1">
    <citation type="submission" date="2020-07" db="EMBL/GenBank/DDBJ databases">
        <title>Sequencing the genomes of 1000 actinobacteria strains.</title>
        <authorList>
            <person name="Klenk H.-P."/>
        </authorList>
    </citation>
    <scope>NUCLEOTIDE SEQUENCE [LARGE SCALE GENOMIC DNA]</scope>
    <source>
        <strain evidence="9 10">DSM 24482</strain>
    </source>
</reference>
<keyword evidence="9" id="KW-0132">Cell division</keyword>
<proteinExistence type="predicted"/>
<feature type="transmembrane region" description="Helical" evidence="7">
    <location>
        <begin position="176"/>
        <end position="193"/>
    </location>
</feature>
<feature type="transmembrane region" description="Helical" evidence="7">
    <location>
        <begin position="237"/>
        <end position="254"/>
    </location>
</feature>
<feature type="transmembrane region" description="Helical" evidence="7">
    <location>
        <begin position="214"/>
        <end position="231"/>
    </location>
</feature>
<evidence type="ECO:0000313" key="9">
    <source>
        <dbReference type="EMBL" id="NYD86683.1"/>
    </source>
</evidence>
<evidence type="ECO:0000256" key="6">
    <source>
        <dbReference type="SAM" id="MobiDB-lite"/>
    </source>
</evidence>
<evidence type="ECO:0000313" key="8">
    <source>
        <dbReference type="EMBL" id="GIG34338.1"/>
    </source>
</evidence>
<dbReference type="PANTHER" id="PTHR30474:SF3">
    <property type="entry name" value="PEPTIDOGLYCAN GLYCOSYLTRANSFERASE RODA"/>
    <property type="match status" value="1"/>
</dbReference>
<feature type="transmembrane region" description="Helical" evidence="7">
    <location>
        <begin position="261"/>
        <end position="284"/>
    </location>
</feature>
<feature type="transmembrane region" description="Helical" evidence="7">
    <location>
        <begin position="137"/>
        <end position="156"/>
    </location>
</feature>
<evidence type="ECO:0000313" key="11">
    <source>
        <dbReference type="Proteomes" id="UP000618382"/>
    </source>
</evidence>
<keyword evidence="4 7" id="KW-1133">Transmembrane helix</keyword>
<dbReference type="GO" id="GO:0032153">
    <property type="term" value="C:cell division site"/>
    <property type="evidence" value="ECO:0007669"/>
    <property type="project" value="TreeGrafter"/>
</dbReference>
<comment type="caution">
    <text evidence="9">The sequence shown here is derived from an EMBL/GenBank/DDBJ whole genome shotgun (WGS) entry which is preliminary data.</text>
</comment>
<feature type="transmembrane region" description="Helical" evidence="7">
    <location>
        <begin position="340"/>
        <end position="361"/>
    </location>
</feature>
<accession>A0A7Y9FGC6</accession>
<keyword evidence="3" id="KW-0133">Cell shape</keyword>
<dbReference type="GO" id="GO:0015648">
    <property type="term" value="F:lipid-linked peptidoglycan transporter activity"/>
    <property type="evidence" value="ECO:0007669"/>
    <property type="project" value="TreeGrafter"/>
</dbReference>
<evidence type="ECO:0000256" key="5">
    <source>
        <dbReference type="ARBA" id="ARBA00023136"/>
    </source>
</evidence>
<dbReference type="PANTHER" id="PTHR30474">
    <property type="entry name" value="CELL CYCLE PROTEIN"/>
    <property type="match status" value="1"/>
</dbReference>
<name>A0A7Y9FGC6_9CELL</name>
<feature type="transmembrane region" description="Helical" evidence="7">
    <location>
        <begin position="415"/>
        <end position="434"/>
    </location>
</feature>
<feature type="transmembrane region" description="Helical" evidence="7">
    <location>
        <begin position="110"/>
        <end position="128"/>
    </location>
</feature>
<evidence type="ECO:0000313" key="10">
    <source>
        <dbReference type="Proteomes" id="UP000577956"/>
    </source>
</evidence>
<feature type="transmembrane region" description="Helical" evidence="7">
    <location>
        <begin position="76"/>
        <end position="98"/>
    </location>
</feature>
<organism evidence="9 10">
    <name type="scientific">Cellulomonas oligotrophica</name>
    <dbReference type="NCBI Taxonomy" id="931536"/>
    <lineage>
        <taxon>Bacteria</taxon>
        <taxon>Bacillati</taxon>
        <taxon>Actinomycetota</taxon>
        <taxon>Actinomycetes</taxon>
        <taxon>Micrococcales</taxon>
        <taxon>Cellulomonadaceae</taxon>
        <taxon>Cellulomonas</taxon>
    </lineage>
</organism>
<dbReference type="Proteomes" id="UP000618382">
    <property type="component" value="Unassembled WGS sequence"/>
</dbReference>
<evidence type="ECO:0000256" key="2">
    <source>
        <dbReference type="ARBA" id="ARBA00022692"/>
    </source>
</evidence>
<protein>
    <submittedName>
        <fullName evidence="8 9">Cell division protein</fullName>
    </submittedName>
</protein>
<feature type="transmembrane region" description="Helical" evidence="7">
    <location>
        <begin position="46"/>
        <end position="64"/>
    </location>
</feature>
<feature type="region of interest" description="Disordered" evidence="6">
    <location>
        <begin position="464"/>
        <end position="563"/>
    </location>
</feature>